<gene>
    <name evidence="2" type="ORF">BJ212DRAFT_1254452</name>
</gene>
<evidence type="ECO:0000259" key="1">
    <source>
        <dbReference type="Pfam" id="PF20231"/>
    </source>
</evidence>
<dbReference type="GeneID" id="64623772"/>
<evidence type="ECO:0000313" key="2">
    <source>
        <dbReference type="EMBL" id="KAG1804312.1"/>
    </source>
</evidence>
<protein>
    <recommendedName>
        <fullName evidence="1">DUF6589 domain-containing protein</fullName>
    </recommendedName>
</protein>
<dbReference type="InterPro" id="IPR046496">
    <property type="entry name" value="DUF6589"/>
</dbReference>
<evidence type="ECO:0000313" key="3">
    <source>
        <dbReference type="Proteomes" id="UP000807769"/>
    </source>
</evidence>
<feature type="non-terminal residue" evidence="2">
    <location>
        <position position="1"/>
    </location>
</feature>
<accession>A0A9P7DVZ3</accession>
<sequence>TQQIFLLYKELSYSMNCGNIRCVETSIITCILIIKATRKHKYATYMTNFLINMHCVFPASLRHAVHYHVLINPNGKVMRWQAVDWCVELNNLFTK</sequence>
<dbReference type="EMBL" id="JABBWG010000059">
    <property type="protein sequence ID" value="KAG1804312.1"/>
    <property type="molecule type" value="Genomic_DNA"/>
</dbReference>
<dbReference type="Proteomes" id="UP000807769">
    <property type="component" value="Unassembled WGS sequence"/>
</dbReference>
<organism evidence="2 3">
    <name type="scientific">Suillus subaureus</name>
    <dbReference type="NCBI Taxonomy" id="48587"/>
    <lineage>
        <taxon>Eukaryota</taxon>
        <taxon>Fungi</taxon>
        <taxon>Dikarya</taxon>
        <taxon>Basidiomycota</taxon>
        <taxon>Agaricomycotina</taxon>
        <taxon>Agaricomycetes</taxon>
        <taxon>Agaricomycetidae</taxon>
        <taxon>Boletales</taxon>
        <taxon>Suillineae</taxon>
        <taxon>Suillaceae</taxon>
        <taxon>Suillus</taxon>
    </lineage>
</organism>
<comment type="caution">
    <text evidence="2">The sequence shown here is derived from an EMBL/GenBank/DDBJ whole genome shotgun (WGS) entry which is preliminary data.</text>
</comment>
<name>A0A9P7DVZ3_9AGAM</name>
<dbReference type="Pfam" id="PF20231">
    <property type="entry name" value="DUF6589"/>
    <property type="match status" value="1"/>
</dbReference>
<dbReference type="AlphaFoldDB" id="A0A9P7DVZ3"/>
<dbReference type="RefSeq" id="XP_041186880.1">
    <property type="nucleotide sequence ID" value="XM_041329755.1"/>
</dbReference>
<feature type="domain" description="DUF6589" evidence="1">
    <location>
        <begin position="5"/>
        <end position="95"/>
    </location>
</feature>
<reference evidence="2" key="1">
    <citation type="journal article" date="2020" name="New Phytol.">
        <title>Comparative genomics reveals dynamic genome evolution in host specialist ectomycorrhizal fungi.</title>
        <authorList>
            <person name="Lofgren L.A."/>
            <person name="Nguyen N.H."/>
            <person name="Vilgalys R."/>
            <person name="Ruytinx J."/>
            <person name="Liao H.L."/>
            <person name="Branco S."/>
            <person name="Kuo A."/>
            <person name="LaButti K."/>
            <person name="Lipzen A."/>
            <person name="Andreopoulos W."/>
            <person name="Pangilinan J."/>
            <person name="Riley R."/>
            <person name="Hundley H."/>
            <person name="Na H."/>
            <person name="Barry K."/>
            <person name="Grigoriev I.V."/>
            <person name="Stajich J.E."/>
            <person name="Kennedy P.G."/>
        </authorList>
    </citation>
    <scope>NUCLEOTIDE SEQUENCE</scope>
    <source>
        <strain evidence="2">MN1</strain>
    </source>
</reference>
<dbReference type="OrthoDB" id="4743193at2759"/>
<feature type="non-terminal residue" evidence="2">
    <location>
        <position position="95"/>
    </location>
</feature>
<keyword evidence="3" id="KW-1185">Reference proteome</keyword>
<proteinExistence type="predicted"/>